<evidence type="ECO:0000259" key="1">
    <source>
        <dbReference type="Pfam" id="PF00899"/>
    </source>
</evidence>
<dbReference type="GO" id="GO:0005737">
    <property type="term" value="C:cytoplasm"/>
    <property type="evidence" value="ECO:0007669"/>
    <property type="project" value="TreeGrafter"/>
</dbReference>
<dbReference type="EMBL" id="CP036339">
    <property type="protein sequence ID" value="QDT74634.1"/>
    <property type="molecule type" value="Genomic_DNA"/>
</dbReference>
<reference evidence="2 3" key="1">
    <citation type="submission" date="2019-02" db="EMBL/GenBank/DDBJ databases">
        <title>Deep-cultivation of Planctomycetes and their phenomic and genomic characterization uncovers novel biology.</title>
        <authorList>
            <person name="Wiegand S."/>
            <person name="Jogler M."/>
            <person name="Boedeker C."/>
            <person name="Pinto D."/>
            <person name="Vollmers J."/>
            <person name="Rivas-Marin E."/>
            <person name="Kohn T."/>
            <person name="Peeters S.H."/>
            <person name="Heuer A."/>
            <person name="Rast P."/>
            <person name="Oberbeckmann S."/>
            <person name="Bunk B."/>
            <person name="Jeske O."/>
            <person name="Meyerdierks A."/>
            <person name="Storesund J.E."/>
            <person name="Kallscheuer N."/>
            <person name="Luecker S."/>
            <person name="Lage O.M."/>
            <person name="Pohl T."/>
            <person name="Merkel B.J."/>
            <person name="Hornburger P."/>
            <person name="Mueller R.-W."/>
            <person name="Bruemmer F."/>
            <person name="Labrenz M."/>
            <person name="Spormann A.M."/>
            <person name="Op den Camp H."/>
            <person name="Overmann J."/>
            <person name="Amann R."/>
            <person name="Jetten M.S.M."/>
            <person name="Mascher T."/>
            <person name="Medema M.H."/>
            <person name="Devos D.P."/>
            <person name="Kaster A.-K."/>
            <person name="Ovreas L."/>
            <person name="Rohde M."/>
            <person name="Galperin M.Y."/>
            <person name="Jogler C."/>
        </authorList>
    </citation>
    <scope>NUCLEOTIDE SEQUENCE [LARGE SCALE GENOMIC DNA]</scope>
    <source>
        <strain evidence="2 3">I41</strain>
    </source>
</reference>
<dbReference type="GO" id="GO:0008641">
    <property type="term" value="F:ubiquitin-like modifier activating enzyme activity"/>
    <property type="evidence" value="ECO:0007669"/>
    <property type="project" value="InterPro"/>
</dbReference>
<organism evidence="2 3">
    <name type="scientific">Lacipirellula limnantheis</name>
    <dbReference type="NCBI Taxonomy" id="2528024"/>
    <lineage>
        <taxon>Bacteria</taxon>
        <taxon>Pseudomonadati</taxon>
        <taxon>Planctomycetota</taxon>
        <taxon>Planctomycetia</taxon>
        <taxon>Pirellulales</taxon>
        <taxon>Lacipirellulaceae</taxon>
        <taxon>Lacipirellula</taxon>
    </lineage>
</organism>
<name>A0A517U1X8_9BACT</name>
<dbReference type="InterPro" id="IPR045886">
    <property type="entry name" value="ThiF/MoeB/HesA"/>
</dbReference>
<feature type="domain" description="THIF-type NAD/FAD binding fold" evidence="1">
    <location>
        <begin position="19"/>
        <end position="245"/>
    </location>
</feature>
<evidence type="ECO:0000313" key="2">
    <source>
        <dbReference type="EMBL" id="QDT74634.1"/>
    </source>
</evidence>
<dbReference type="KEGG" id="llh:I41_38310"/>
<gene>
    <name evidence="2" type="primary">moeZ_2</name>
    <name evidence="2" type="ORF">I41_38310</name>
</gene>
<dbReference type="InterPro" id="IPR035985">
    <property type="entry name" value="Ubiquitin-activating_enz"/>
</dbReference>
<dbReference type="Proteomes" id="UP000317909">
    <property type="component" value="Chromosome"/>
</dbReference>
<dbReference type="AlphaFoldDB" id="A0A517U1X8"/>
<dbReference type="SUPFAM" id="SSF69572">
    <property type="entry name" value="Activating enzymes of the ubiquitin-like proteins"/>
    <property type="match status" value="1"/>
</dbReference>
<dbReference type="InterPro" id="IPR000594">
    <property type="entry name" value="ThiF_NAD_FAD-bd"/>
</dbReference>
<dbReference type="PANTHER" id="PTHR10953:SF102">
    <property type="entry name" value="ADENYLYLTRANSFERASE AND SULFURTRANSFERASE MOCS3"/>
    <property type="match status" value="1"/>
</dbReference>
<accession>A0A517U1X8</accession>
<dbReference type="GO" id="GO:0032446">
    <property type="term" value="P:protein modification by small protein conjugation"/>
    <property type="evidence" value="ECO:0007669"/>
    <property type="project" value="TreeGrafter"/>
</dbReference>
<dbReference type="PANTHER" id="PTHR10953">
    <property type="entry name" value="UBIQUITIN-ACTIVATING ENZYME E1"/>
    <property type="match status" value="1"/>
</dbReference>
<sequence length="398" mass="43335">MSEALRIDPLASEGRFSRFELIGWWDQRRLANAKALVIGAGALGNEIIKNLALLGIGQILVVDFDKIEHSNLSRSVLYRERDCGRRKADAAAERAKEIYPQLRIEPLHANVVYDLGLGPYRWADVILGGLDNREARVAINRAAAKVGKPWIDGAIERLDGVARVFDPAVGPCYECTMSEIDWKMLEARRSCALLTRAEMETGKVPTTPTTSSVVAGIQVQEAVKMLHGLETLSGQGFVFDGTYHQSYVVNYTRLDECPSHEAIEPVVELPWSVAATRAGELLARAAADLGPGAILEFNHDLLATLTCPACDQSWAHLASLGKVTERDAVCPKCGAPSAPGMYHTLAADSPLAERTLAELGVPAWDVIGARIGERQMHYEFAGDRAELLGSLLREESPA</sequence>
<dbReference type="Gene3D" id="3.40.50.720">
    <property type="entry name" value="NAD(P)-binding Rossmann-like Domain"/>
    <property type="match status" value="1"/>
</dbReference>
<dbReference type="GO" id="GO:0004792">
    <property type="term" value="F:thiosulfate-cyanide sulfurtransferase activity"/>
    <property type="evidence" value="ECO:0007669"/>
    <property type="project" value="TreeGrafter"/>
</dbReference>
<keyword evidence="2" id="KW-0808">Transferase</keyword>
<evidence type="ECO:0000313" key="3">
    <source>
        <dbReference type="Proteomes" id="UP000317909"/>
    </source>
</evidence>
<dbReference type="RefSeq" id="WP_145434351.1">
    <property type="nucleotide sequence ID" value="NZ_CP036339.1"/>
</dbReference>
<proteinExistence type="predicted"/>
<dbReference type="CDD" id="cd00757">
    <property type="entry name" value="ThiF_MoeB_HesA_family"/>
    <property type="match status" value="1"/>
</dbReference>
<dbReference type="GO" id="GO:0016779">
    <property type="term" value="F:nucleotidyltransferase activity"/>
    <property type="evidence" value="ECO:0007669"/>
    <property type="project" value="UniProtKB-KW"/>
</dbReference>
<dbReference type="Pfam" id="PF00899">
    <property type="entry name" value="ThiF"/>
    <property type="match status" value="1"/>
</dbReference>
<protein>
    <submittedName>
        <fullName evidence="2">Putative adenylyltransferase/sulfurtransferase MoeZ</fullName>
    </submittedName>
</protein>
<keyword evidence="2" id="KW-0548">Nucleotidyltransferase</keyword>
<dbReference type="OrthoDB" id="9804286at2"/>
<keyword evidence="3" id="KW-1185">Reference proteome</keyword>